<organism evidence="2 3">
    <name type="scientific">Bacillus thuringiensis</name>
    <dbReference type="NCBI Taxonomy" id="1428"/>
    <lineage>
        <taxon>Bacteria</taxon>
        <taxon>Bacillati</taxon>
        <taxon>Bacillota</taxon>
        <taxon>Bacilli</taxon>
        <taxon>Bacillales</taxon>
        <taxon>Bacillaceae</taxon>
        <taxon>Bacillus</taxon>
        <taxon>Bacillus cereus group</taxon>
    </lineage>
</organism>
<dbReference type="EMBL" id="CP015350">
    <property type="protein sequence ID" value="ANS48552.1"/>
    <property type="molecule type" value="Genomic_DNA"/>
</dbReference>
<dbReference type="PROSITE" id="PS51094">
    <property type="entry name" value="PTS_EIIA_TYPE_2"/>
    <property type="match status" value="1"/>
</dbReference>
<reference evidence="2 3" key="1">
    <citation type="submission" date="2016-04" db="EMBL/GenBank/DDBJ databases">
        <title>High quality genome of the nematocidal Bacillus thuringiensis MYBT18246.</title>
        <authorList>
            <person name="Hollensteiner J."/>
            <person name="Poehlein A."/>
            <person name="Sproeer C."/>
            <person name="Bunk B."/>
            <person name="Rosenstiel P."/>
            <person name="Schulenburg H."/>
            <person name="Liesegang H."/>
        </authorList>
    </citation>
    <scope>NUCLEOTIDE SEQUENCE [LARGE SCALE GENOMIC DNA]</scope>
    <source>
        <strain evidence="2 3">MYBT18246</strain>
    </source>
</reference>
<gene>
    <name evidence="2" type="ORF">BT246_31900</name>
</gene>
<dbReference type="Gene3D" id="3.40.930.10">
    <property type="entry name" value="Mannitol-specific EII, Chain A"/>
    <property type="match status" value="1"/>
</dbReference>
<evidence type="ECO:0000259" key="1">
    <source>
        <dbReference type="PROSITE" id="PS51094"/>
    </source>
</evidence>
<dbReference type="Pfam" id="PF00359">
    <property type="entry name" value="PTS_EIIA_2"/>
    <property type="match status" value="1"/>
</dbReference>
<name>A0A9W3SCG0_BACTU</name>
<protein>
    <recommendedName>
        <fullName evidence="1">PTS EIIA type-2 domain-containing protein</fullName>
    </recommendedName>
</protein>
<evidence type="ECO:0000313" key="2">
    <source>
        <dbReference type="EMBL" id="ANS48552.1"/>
    </source>
</evidence>
<dbReference type="Proteomes" id="UP000092743">
    <property type="component" value="Chromosome"/>
</dbReference>
<evidence type="ECO:0000313" key="3">
    <source>
        <dbReference type="Proteomes" id="UP000092743"/>
    </source>
</evidence>
<dbReference type="InterPro" id="IPR016152">
    <property type="entry name" value="PTrfase/Anion_transptr"/>
</dbReference>
<accession>A0A9W3SCG0</accession>
<dbReference type="SUPFAM" id="SSF55804">
    <property type="entry name" value="Phoshotransferase/anion transport protein"/>
    <property type="match status" value="1"/>
</dbReference>
<feature type="domain" description="PTS EIIA type-2" evidence="1">
    <location>
        <begin position="1"/>
        <end position="49"/>
    </location>
</feature>
<dbReference type="AlphaFoldDB" id="A0A9W3SCG0"/>
<dbReference type="InterPro" id="IPR002178">
    <property type="entry name" value="PTS_EIIA_type-2_dom"/>
</dbReference>
<proteinExistence type="predicted"/>
<sequence>MIIVLAAIDNETHLKALAQLSEMLSEQKNVEMLIHSDSKDKLLEMIAKYSN</sequence>